<evidence type="ECO:0000256" key="2">
    <source>
        <dbReference type="SAM" id="SignalP"/>
    </source>
</evidence>
<reference evidence="3 4" key="1">
    <citation type="journal article" date="2013" name="Nature">
        <title>Insights into bilaterian evolution from three spiralian genomes.</title>
        <authorList>
            <person name="Simakov O."/>
            <person name="Marletaz F."/>
            <person name="Cho S.J."/>
            <person name="Edsinger-Gonzales E."/>
            <person name="Havlak P."/>
            <person name="Hellsten U."/>
            <person name="Kuo D.H."/>
            <person name="Larsson T."/>
            <person name="Lv J."/>
            <person name="Arendt D."/>
            <person name="Savage R."/>
            <person name="Osoegawa K."/>
            <person name="de Jong P."/>
            <person name="Grimwood J."/>
            <person name="Chapman J.A."/>
            <person name="Shapiro H."/>
            <person name="Aerts A."/>
            <person name="Otillar R.P."/>
            <person name="Terry A.Y."/>
            <person name="Boore J.L."/>
            <person name="Grigoriev I.V."/>
            <person name="Lindberg D.R."/>
            <person name="Seaver E.C."/>
            <person name="Weisblat D.A."/>
            <person name="Putnam N.H."/>
            <person name="Rokhsar D.S."/>
        </authorList>
    </citation>
    <scope>NUCLEOTIDE SEQUENCE [LARGE SCALE GENOMIC DNA]</scope>
</reference>
<evidence type="ECO:0000313" key="4">
    <source>
        <dbReference type="Proteomes" id="UP000030746"/>
    </source>
</evidence>
<proteinExistence type="predicted"/>
<accession>V3ZUC4</accession>
<dbReference type="RefSeq" id="XP_009061276.1">
    <property type="nucleotide sequence ID" value="XM_009063028.1"/>
</dbReference>
<sequence>MHKFKMYIEFFLFLVMLNKYVMGDITFRRLENEDPDENAIETNPKERYELETIKTEISDLKELMKQQITYLRILLTWHEKLEAENSKWLKRYKSTRRYLRKMNRSHQCKDSKEDPLNVIKLHSHQLSTTYNEHNVFGESRETSDPNAMEQEDHSGAEANDQENATKEEPPVVVSGATLGFYDLEVDLTSGAYIGNQAGISWVSKISKGIQEKCGLQGVVKMEFPPISDGVQGTIMIDMWFDTPSEWVFNIGDSAANDGLSGDGNYQENDSEAEGYNHVFTVYGSDKSQTFDKVLFTANNALQTNLTVLVTNEEISWKSWEIDESSHFKTMNNTSLFALKGQTDSQGAVNYDIYFSMNRVIAGNYRSGSGLCKVAFKWLQAM</sequence>
<evidence type="ECO:0000256" key="1">
    <source>
        <dbReference type="SAM" id="MobiDB-lite"/>
    </source>
</evidence>
<dbReference type="EMBL" id="KB202793">
    <property type="protein sequence ID" value="ESO87957.1"/>
    <property type="molecule type" value="Genomic_DNA"/>
</dbReference>
<protein>
    <submittedName>
        <fullName evidence="3">Uncharacterized protein</fullName>
    </submittedName>
</protein>
<keyword evidence="2" id="KW-0732">Signal</keyword>
<gene>
    <name evidence="3" type="ORF">LOTGIDRAFT_234762</name>
</gene>
<dbReference type="HOGENOM" id="CLU_726260_0_0_1"/>
<feature type="region of interest" description="Disordered" evidence="1">
    <location>
        <begin position="137"/>
        <end position="169"/>
    </location>
</feature>
<dbReference type="KEGG" id="lgi:LOTGIDRAFT_234762"/>
<feature type="signal peptide" evidence="2">
    <location>
        <begin position="1"/>
        <end position="23"/>
    </location>
</feature>
<name>V3ZUC4_LOTGI</name>
<evidence type="ECO:0000313" key="3">
    <source>
        <dbReference type="EMBL" id="ESO87957.1"/>
    </source>
</evidence>
<dbReference type="AlphaFoldDB" id="V3ZUC4"/>
<dbReference type="CTD" id="20249633"/>
<keyword evidence="4" id="KW-1185">Reference proteome</keyword>
<feature type="chain" id="PRO_5004718047" evidence="2">
    <location>
        <begin position="24"/>
        <end position="381"/>
    </location>
</feature>
<dbReference type="OMA" id="ENDCEAQ"/>
<dbReference type="OrthoDB" id="10024657at2759"/>
<organism evidence="3 4">
    <name type="scientific">Lottia gigantea</name>
    <name type="common">Giant owl limpet</name>
    <dbReference type="NCBI Taxonomy" id="225164"/>
    <lineage>
        <taxon>Eukaryota</taxon>
        <taxon>Metazoa</taxon>
        <taxon>Spiralia</taxon>
        <taxon>Lophotrochozoa</taxon>
        <taxon>Mollusca</taxon>
        <taxon>Gastropoda</taxon>
        <taxon>Patellogastropoda</taxon>
        <taxon>Lottioidea</taxon>
        <taxon>Lottiidae</taxon>
        <taxon>Lottia</taxon>
    </lineage>
</organism>
<dbReference type="GeneID" id="20249633"/>
<dbReference type="Proteomes" id="UP000030746">
    <property type="component" value="Unassembled WGS sequence"/>
</dbReference>